<dbReference type="PATRIC" id="fig|61435.5.peg.999"/>
<evidence type="ECO:0000256" key="1">
    <source>
        <dbReference type="SAM" id="Phobius"/>
    </source>
</evidence>
<gene>
    <name evidence="2" type="ORF">DA01_05070</name>
</gene>
<comment type="caution">
    <text evidence="2">The sequence shown here is derived from an EMBL/GenBank/DDBJ whole genome shotgun (WGS) entry which is preliminary data.</text>
</comment>
<evidence type="ECO:0000313" key="2">
    <source>
        <dbReference type="EMBL" id="KSV18015.1"/>
    </source>
</evidence>
<dbReference type="RefSeq" id="WP_041342872.1">
    <property type="nucleotide sequence ID" value="NZ_DICU01000003.1"/>
</dbReference>
<sequence>MIKQPSDWYQASIETVTNLEATLSAKEVKKYRLKWLETVLYQMDNFGQNCEDCSMFRHALTACLKTLGNKPVAKTDEESYFNTLNGVVIHLQSKHKLTPPGENIGIWLALGLALGAGLGFVLSNMATGIAIGLVTGLVIGAILDIAARKQGRGI</sequence>
<dbReference type="AlphaFoldDB" id="A0A0V8M2K6"/>
<feature type="transmembrane region" description="Helical" evidence="1">
    <location>
        <begin position="128"/>
        <end position="147"/>
    </location>
</feature>
<keyword evidence="1" id="KW-1133">Transmembrane helix</keyword>
<organism evidence="2 3">
    <name type="scientific">Dehalococcoides mccartyi</name>
    <dbReference type="NCBI Taxonomy" id="61435"/>
    <lineage>
        <taxon>Bacteria</taxon>
        <taxon>Bacillati</taxon>
        <taxon>Chloroflexota</taxon>
        <taxon>Dehalococcoidia</taxon>
        <taxon>Dehalococcoidales</taxon>
        <taxon>Dehalococcoidaceae</taxon>
        <taxon>Dehalococcoides</taxon>
    </lineage>
</organism>
<dbReference type="EMBL" id="JGYD01000018">
    <property type="protein sequence ID" value="KSV18015.1"/>
    <property type="molecule type" value="Genomic_DNA"/>
</dbReference>
<keyword evidence="1" id="KW-0812">Transmembrane</keyword>
<proteinExistence type="predicted"/>
<evidence type="ECO:0008006" key="4">
    <source>
        <dbReference type="Google" id="ProtNLM"/>
    </source>
</evidence>
<dbReference type="Proteomes" id="UP000053577">
    <property type="component" value="Unassembled WGS sequence"/>
</dbReference>
<keyword evidence="1" id="KW-0472">Membrane</keyword>
<protein>
    <recommendedName>
        <fullName evidence="4">Glycine zipper family protein</fullName>
    </recommendedName>
</protein>
<reference evidence="2 3" key="1">
    <citation type="journal article" date="2015" name="Sci. Rep.">
        <title>A comparative genomics and reductive dehalogenase gene transcription study of two chloroethene-respiring bacteria, Dehalococcoides mccartyi strains MB and 11a.</title>
        <authorList>
            <person name="Low A."/>
            <person name="Shen Z."/>
            <person name="Cheng D."/>
            <person name="Rogers M.J."/>
            <person name="Lee P.K."/>
            <person name="He J."/>
        </authorList>
    </citation>
    <scope>NUCLEOTIDE SEQUENCE [LARGE SCALE GENOMIC DNA]</scope>
    <source>
        <strain evidence="2 3">MB</strain>
    </source>
</reference>
<feature type="transmembrane region" description="Helical" evidence="1">
    <location>
        <begin position="104"/>
        <end position="122"/>
    </location>
</feature>
<name>A0A0V8M2K6_9CHLR</name>
<accession>A0A0V8M2K6</accession>
<evidence type="ECO:0000313" key="3">
    <source>
        <dbReference type="Proteomes" id="UP000053577"/>
    </source>
</evidence>
<dbReference type="OrthoDB" id="166492at2"/>